<sequence>MLFRFNDVLGRTTGHDPVRINLEIPVPGFDIRYGFPKILVVTDSHVNSINTAKRHLIKDGPGPVAVLQTINSDR</sequence>
<organism evidence="1">
    <name type="scientific">marine metagenome</name>
    <dbReference type="NCBI Taxonomy" id="408172"/>
    <lineage>
        <taxon>unclassified sequences</taxon>
        <taxon>metagenomes</taxon>
        <taxon>ecological metagenomes</taxon>
    </lineage>
</organism>
<dbReference type="AlphaFoldDB" id="A0A381TXW4"/>
<accession>A0A381TXW4</accession>
<gene>
    <name evidence="1" type="ORF">METZ01_LOCUS73694</name>
</gene>
<reference evidence="1" key="1">
    <citation type="submission" date="2018-05" db="EMBL/GenBank/DDBJ databases">
        <authorList>
            <person name="Lanie J.A."/>
            <person name="Ng W.-L."/>
            <person name="Kazmierczak K.M."/>
            <person name="Andrzejewski T.M."/>
            <person name="Davidsen T.M."/>
            <person name="Wayne K.J."/>
            <person name="Tettelin H."/>
            <person name="Glass J.I."/>
            <person name="Rusch D."/>
            <person name="Podicherti R."/>
            <person name="Tsui H.-C.T."/>
            <person name="Winkler M.E."/>
        </authorList>
    </citation>
    <scope>NUCLEOTIDE SEQUENCE</scope>
</reference>
<dbReference type="EMBL" id="UINC01005360">
    <property type="protein sequence ID" value="SVA20840.1"/>
    <property type="molecule type" value="Genomic_DNA"/>
</dbReference>
<protein>
    <submittedName>
        <fullName evidence="1">Uncharacterized protein</fullName>
    </submittedName>
</protein>
<name>A0A381TXW4_9ZZZZ</name>
<proteinExistence type="predicted"/>
<evidence type="ECO:0000313" key="1">
    <source>
        <dbReference type="EMBL" id="SVA20840.1"/>
    </source>
</evidence>